<dbReference type="Pfam" id="PF04542">
    <property type="entry name" value="Sigma70_r2"/>
    <property type="match status" value="1"/>
</dbReference>
<name>A0A417YSZ9_9BACI</name>
<dbReference type="InterPro" id="IPR014284">
    <property type="entry name" value="RNA_pol_sigma-70_dom"/>
</dbReference>
<dbReference type="SUPFAM" id="SSF88659">
    <property type="entry name" value="Sigma3 and sigma4 domains of RNA polymerase sigma factors"/>
    <property type="match status" value="1"/>
</dbReference>
<dbReference type="InterPro" id="IPR036388">
    <property type="entry name" value="WH-like_DNA-bd_sf"/>
</dbReference>
<dbReference type="Gene3D" id="1.10.1740.10">
    <property type="match status" value="1"/>
</dbReference>
<dbReference type="NCBIfam" id="TIGR02937">
    <property type="entry name" value="sigma70-ECF"/>
    <property type="match status" value="1"/>
</dbReference>
<keyword evidence="8" id="KW-1185">Reference proteome</keyword>
<comment type="caution">
    <text evidence="7">The sequence shown here is derived from an EMBL/GenBank/DDBJ whole genome shotgun (WGS) entry which is preliminary data.</text>
</comment>
<evidence type="ECO:0000256" key="3">
    <source>
        <dbReference type="ARBA" id="ARBA00023082"/>
    </source>
</evidence>
<keyword evidence="4" id="KW-0804">Transcription</keyword>
<dbReference type="GO" id="GO:0006352">
    <property type="term" value="P:DNA-templated transcription initiation"/>
    <property type="evidence" value="ECO:0007669"/>
    <property type="project" value="InterPro"/>
</dbReference>
<dbReference type="Gene3D" id="1.10.10.10">
    <property type="entry name" value="Winged helix-like DNA-binding domain superfamily/Winged helix DNA-binding domain"/>
    <property type="match status" value="1"/>
</dbReference>
<dbReference type="InterPro" id="IPR007627">
    <property type="entry name" value="RNA_pol_sigma70_r2"/>
</dbReference>
<organism evidence="7 8">
    <name type="scientific">Neobacillus notoginsengisoli</name>
    <dbReference type="NCBI Taxonomy" id="1578198"/>
    <lineage>
        <taxon>Bacteria</taxon>
        <taxon>Bacillati</taxon>
        <taxon>Bacillota</taxon>
        <taxon>Bacilli</taxon>
        <taxon>Bacillales</taxon>
        <taxon>Bacillaceae</taxon>
        <taxon>Neobacillus</taxon>
    </lineage>
</organism>
<gene>
    <name evidence="7" type="ORF">D1B31_13865</name>
</gene>
<keyword evidence="2" id="KW-0805">Transcription regulation</keyword>
<keyword evidence="3" id="KW-0731">Sigma factor</keyword>
<sequence>MITVIKDTFILKKIKKRDMDAVLDWFEARREKYYRIGWAYLKNHHDIEDVFHNTIIKVHDKIHQLREDRYFETWVTSIFINECRDFYRKNSHKQQEAAEQQMAAEQASAIDQESNMDMFGALNRLEEKYKEVIILKYLKGYAQDEIAAALNLPVGTVKSRLYRGLLILRKEIGGDENHDL</sequence>
<dbReference type="GO" id="GO:0016987">
    <property type="term" value="F:sigma factor activity"/>
    <property type="evidence" value="ECO:0007669"/>
    <property type="project" value="UniProtKB-KW"/>
</dbReference>
<dbReference type="Pfam" id="PF08281">
    <property type="entry name" value="Sigma70_r4_2"/>
    <property type="match status" value="1"/>
</dbReference>
<evidence type="ECO:0000259" key="5">
    <source>
        <dbReference type="Pfam" id="PF04542"/>
    </source>
</evidence>
<dbReference type="GO" id="GO:0003677">
    <property type="term" value="F:DNA binding"/>
    <property type="evidence" value="ECO:0007669"/>
    <property type="project" value="InterPro"/>
</dbReference>
<dbReference type="PANTHER" id="PTHR43133">
    <property type="entry name" value="RNA POLYMERASE ECF-TYPE SIGMA FACTO"/>
    <property type="match status" value="1"/>
</dbReference>
<evidence type="ECO:0000256" key="4">
    <source>
        <dbReference type="ARBA" id="ARBA00023163"/>
    </source>
</evidence>
<dbReference type="InterPro" id="IPR013249">
    <property type="entry name" value="RNA_pol_sigma70_r4_t2"/>
</dbReference>
<accession>A0A417YSZ9</accession>
<dbReference type="SUPFAM" id="SSF88946">
    <property type="entry name" value="Sigma2 domain of RNA polymerase sigma factors"/>
    <property type="match status" value="1"/>
</dbReference>
<dbReference type="AlphaFoldDB" id="A0A417YSZ9"/>
<feature type="domain" description="RNA polymerase sigma-70 region 2" evidence="5">
    <location>
        <begin position="26"/>
        <end position="91"/>
    </location>
</feature>
<dbReference type="EMBL" id="QWEG01000008">
    <property type="protein sequence ID" value="RHW39138.1"/>
    <property type="molecule type" value="Genomic_DNA"/>
</dbReference>
<evidence type="ECO:0000259" key="6">
    <source>
        <dbReference type="Pfam" id="PF08281"/>
    </source>
</evidence>
<protein>
    <submittedName>
        <fullName evidence="7">RNA polymerase sigma factor</fullName>
    </submittedName>
</protein>
<dbReference type="Proteomes" id="UP000284416">
    <property type="component" value="Unassembled WGS sequence"/>
</dbReference>
<dbReference type="RefSeq" id="WP_118921515.1">
    <property type="nucleotide sequence ID" value="NZ_QWEG01000008.1"/>
</dbReference>
<dbReference type="CDD" id="cd06171">
    <property type="entry name" value="Sigma70_r4"/>
    <property type="match status" value="1"/>
</dbReference>
<dbReference type="InterPro" id="IPR039425">
    <property type="entry name" value="RNA_pol_sigma-70-like"/>
</dbReference>
<proteinExistence type="inferred from homology"/>
<evidence type="ECO:0000256" key="1">
    <source>
        <dbReference type="ARBA" id="ARBA00010641"/>
    </source>
</evidence>
<dbReference type="InterPro" id="IPR013324">
    <property type="entry name" value="RNA_pol_sigma_r3/r4-like"/>
</dbReference>
<dbReference type="OrthoDB" id="3472490at2"/>
<reference evidence="7 8" key="1">
    <citation type="journal article" date="2017" name="Int. J. Syst. Evol. Microbiol.">
        <title>Bacillus notoginsengisoli sp. nov., a novel bacterium isolated from the rhizosphere of Panax notoginseng.</title>
        <authorList>
            <person name="Zhang M.Y."/>
            <person name="Cheng J."/>
            <person name="Cai Y."/>
            <person name="Zhang T.Y."/>
            <person name="Wu Y.Y."/>
            <person name="Manikprabhu D."/>
            <person name="Li W.J."/>
            <person name="Zhang Y.X."/>
        </authorList>
    </citation>
    <scope>NUCLEOTIDE SEQUENCE [LARGE SCALE GENOMIC DNA]</scope>
    <source>
        <strain evidence="7 8">JCM 30743</strain>
    </source>
</reference>
<comment type="similarity">
    <text evidence="1">Belongs to the sigma-70 factor family. ECF subfamily.</text>
</comment>
<feature type="domain" description="RNA polymerase sigma factor 70 region 4 type 2" evidence="6">
    <location>
        <begin position="121"/>
        <end position="165"/>
    </location>
</feature>
<evidence type="ECO:0000313" key="7">
    <source>
        <dbReference type="EMBL" id="RHW39138.1"/>
    </source>
</evidence>
<evidence type="ECO:0000313" key="8">
    <source>
        <dbReference type="Proteomes" id="UP000284416"/>
    </source>
</evidence>
<dbReference type="InterPro" id="IPR013325">
    <property type="entry name" value="RNA_pol_sigma_r2"/>
</dbReference>
<dbReference type="PANTHER" id="PTHR43133:SF51">
    <property type="entry name" value="RNA POLYMERASE SIGMA FACTOR"/>
    <property type="match status" value="1"/>
</dbReference>
<evidence type="ECO:0000256" key="2">
    <source>
        <dbReference type="ARBA" id="ARBA00023015"/>
    </source>
</evidence>